<sequence>MLRTVGGQLKIRPISARYMHEKEIKHYERQIEIDPLFPQR</sequence>
<dbReference type="HOGENOM" id="CLU_3286798_0_0_4"/>
<dbReference type="Proteomes" id="UP000019805">
    <property type="component" value="Chromosome"/>
</dbReference>
<organism evidence="1 2">
    <name type="scientific">Castellaniella defragrans (strain DSM 12143 / CCUG 39792 / 65Phen)</name>
    <name type="common">Alcaligenes defragrans</name>
    <dbReference type="NCBI Taxonomy" id="1437824"/>
    <lineage>
        <taxon>Bacteria</taxon>
        <taxon>Pseudomonadati</taxon>
        <taxon>Pseudomonadota</taxon>
        <taxon>Betaproteobacteria</taxon>
        <taxon>Burkholderiales</taxon>
        <taxon>Alcaligenaceae</taxon>
        <taxon>Castellaniella</taxon>
    </lineage>
</organism>
<protein>
    <submittedName>
        <fullName evidence="1">Uncharacterized protein</fullName>
    </submittedName>
</protein>
<accession>W8WV74</accession>
<keyword evidence="2" id="KW-1185">Reference proteome</keyword>
<dbReference type="EMBL" id="HG916765">
    <property type="protein sequence ID" value="CDM23459.1"/>
    <property type="molecule type" value="Genomic_DNA"/>
</dbReference>
<dbReference type="KEGG" id="cdn:BN940_04951"/>
<proteinExistence type="predicted"/>
<name>W8WV74_CASD6</name>
<evidence type="ECO:0000313" key="1">
    <source>
        <dbReference type="EMBL" id="CDM23459.1"/>
    </source>
</evidence>
<gene>
    <name evidence="1" type="ORF">BN940_04951</name>
</gene>
<evidence type="ECO:0000313" key="2">
    <source>
        <dbReference type="Proteomes" id="UP000019805"/>
    </source>
</evidence>
<dbReference type="AlphaFoldDB" id="W8WV74"/>
<dbReference type="STRING" id="1437824.BN940_04951"/>
<reference evidence="1 2" key="1">
    <citation type="journal article" date="2014" name="BMC Microbiol.">
        <title>The oxygen-independent metabolism of cyclic monoterpenes in Castellaniella defragrans 65Phen.</title>
        <authorList>
            <person name="Petasch J."/>
            <person name="Disch E.M."/>
            <person name="Markert S."/>
            <person name="Becher D."/>
            <person name="Schweder T."/>
            <person name="Huttel B."/>
            <person name="Reinhardt R."/>
            <person name="Harder J."/>
        </authorList>
    </citation>
    <scope>NUCLEOTIDE SEQUENCE [LARGE SCALE GENOMIC DNA]</scope>
    <source>
        <strain evidence="1">65Phen</strain>
    </source>
</reference>